<proteinExistence type="inferred from homology"/>
<dbReference type="InterPro" id="IPR036388">
    <property type="entry name" value="WH-like_DNA-bd_sf"/>
</dbReference>
<dbReference type="RefSeq" id="WP_167672037.1">
    <property type="nucleotide sequence ID" value="NZ_JAATJS010000002.1"/>
</dbReference>
<evidence type="ECO:0000256" key="4">
    <source>
        <dbReference type="ARBA" id="ARBA00023163"/>
    </source>
</evidence>
<dbReference type="EMBL" id="JAATJS010000002">
    <property type="protein sequence ID" value="NIX76136.1"/>
    <property type="molecule type" value="Genomic_DNA"/>
</dbReference>
<dbReference type="SUPFAM" id="SSF46785">
    <property type="entry name" value="Winged helix' DNA-binding domain"/>
    <property type="match status" value="1"/>
</dbReference>
<evidence type="ECO:0000313" key="7">
    <source>
        <dbReference type="Proteomes" id="UP000707352"/>
    </source>
</evidence>
<keyword evidence="2" id="KW-0805">Transcription regulation</keyword>
<keyword evidence="7" id="KW-1185">Reference proteome</keyword>
<evidence type="ECO:0000256" key="3">
    <source>
        <dbReference type="ARBA" id="ARBA00023125"/>
    </source>
</evidence>
<accession>A0ABX0V9Y3</accession>
<keyword evidence="4" id="KW-0804">Transcription</keyword>
<sequence length="308" mass="33909">MTGRLPPLIALRAFDAVGRCGSVRAAAEELSVSHTVISRHIRNLEARLGRALFVAKGRGLALTEDGARYHAQIRQAFDQIARATAELGRSQRRVLEIWCTPGLATLRLMPNLPDLEAVLPDREIVLQPTISRPQLTRGEADVEIVYLDNPPTSDAVLAEMLAAPRVFPVASPALLARRPIGDDVAALLNLPLVHEESTVQWRDWLRRAGLRHVPELHGPHLWHAHLTIEAARLGQGVAIANEVLVADDLASGRLIEVGKTDIELGAYYFVAPRARWDDPDIAKLRGWVHGLMAQAPALVHRRHRLGAK</sequence>
<dbReference type="PROSITE" id="PS50931">
    <property type="entry name" value="HTH_LYSR"/>
    <property type="match status" value="1"/>
</dbReference>
<evidence type="ECO:0000313" key="6">
    <source>
        <dbReference type="EMBL" id="NIX76136.1"/>
    </source>
</evidence>
<dbReference type="Gene3D" id="1.10.10.10">
    <property type="entry name" value="Winged helix-like DNA-binding domain superfamily/Winged helix DNA-binding domain"/>
    <property type="match status" value="1"/>
</dbReference>
<dbReference type="Pfam" id="PF00126">
    <property type="entry name" value="HTH_1"/>
    <property type="match status" value="1"/>
</dbReference>
<name>A0ABX0V9Y3_9HYPH</name>
<comment type="similarity">
    <text evidence="1">Belongs to the LysR transcriptional regulatory family.</text>
</comment>
<dbReference type="InterPro" id="IPR058163">
    <property type="entry name" value="LysR-type_TF_proteobact-type"/>
</dbReference>
<evidence type="ECO:0000259" key="5">
    <source>
        <dbReference type="PROSITE" id="PS50931"/>
    </source>
</evidence>
<dbReference type="InterPro" id="IPR005119">
    <property type="entry name" value="LysR_subst-bd"/>
</dbReference>
<feature type="domain" description="HTH lysR-type" evidence="5">
    <location>
        <begin position="6"/>
        <end position="63"/>
    </location>
</feature>
<dbReference type="PANTHER" id="PTHR30537">
    <property type="entry name" value="HTH-TYPE TRANSCRIPTIONAL REGULATOR"/>
    <property type="match status" value="1"/>
</dbReference>
<dbReference type="Pfam" id="PF03466">
    <property type="entry name" value="LysR_substrate"/>
    <property type="match status" value="1"/>
</dbReference>
<dbReference type="InterPro" id="IPR036390">
    <property type="entry name" value="WH_DNA-bd_sf"/>
</dbReference>
<organism evidence="6 7">
    <name type="scientific">Microvirga terricola</name>
    <dbReference type="NCBI Taxonomy" id="2719797"/>
    <lineage>
        <taxon>Bacteria</taxon>
        <taxon>Pseudomonadati</taxon>
        <taxon>Pseudomonadota</taxon>
        <taxon>Alphaproteobacteria</taxon>
        <taxon>Hyphomicrobiales</taxon>
        <taxon>Methylobacteriaceae</taxon>
        <taxon>Microvirga</taxon>
    </lineage>
</organism>
<comment type="caution">
    <text evidence="6">The sequence shown here is derived from an EMBL/GenBank/DDBJ whole genome shotgun (WGS) entry which is preliminary data.</text>
</comment>
<dbReference type="Gene3D" id="3.40.190.10">
    <property type="entry name" value="Periplasmic binding protein-like II"/>
    <property type="match status" value="2"/>
</dbReference>
<reference evidence="6 7" key="1">
    <citation type="submission" date="2020-03" db="EMBL/GenBank/DDBJ databases">
        <title>The genome sequence of Microvirga sp. c23x22.</title>
        <authorList>
            <person name="Zhang X."/>
        </authorList>
    </citation>
    <scope>NUCLEOTIDE SEQUENCE [LARGE SCALE GENOMIC DNA]</scope>
    <source>
        <strain evidence="7">c23x22</strain>
    </source>
</reference>
<dbReference type="SUPFAM" id="SSF53850">
    <property type="entry name" value="Periplasmic binding protein-like II"/>
    <property type="match status" value="1"/>
</dbReference>
<dbReference type="InterPro" id="IPR000847">
    <property type="entry name" value="LysR_HTH_N"/>
</dbReference>
<evidence type="ECO:0000256" key="2">
    <source>
        <dbReference type="ARBA" id="ARBA00023015"/>
    </source>
</evidence>
<protein>
    <submittedName>
        <fullName evidence="6">LysR family transcriptional regulator</fullName>
    </submittedName>
</protein>
<evidence type="ECO:0000256" key="1">
    <source>
        <dbReference type="ARBA" id="ARBA00009437"/>
    </source>
</evidence>
<dbReference type="PANTHER" id="PTHR30537:SF74">
    <property type="entry name" value="HTH-TYPE TRANSCRIPTIONAL REGULATOR TRPI"/>
    <property type="match status" value="1"/>
</dbReference>
<dbReference type="Proteomes" id="UP000707352">
    <property type="component" value="Unassembled WGS sequence"/>
</dbReference>
<keyword evidence="3" id="KW-0238">DNA-binding</keyword>
<gene>
    <name evidence="6" type="ORF">HB375_05845</name>
</gene>